<evidence type="ECO:0000313" key="3">
    <source>
        <dbReference type="Proteomes" id="UP001157733"/>
    </source>
</evidence>
<sequence length="265" mass="28742">MDLNLAGRKVLITGAGDGIGRELALAFGKEGARVAGCARTTERLQALEKEIEGADHMFQYADVTQKDDLERFFWFAVEQLDGLDVLINNVGSIGKMAHFFDLTDDDWQAAFDINLLPAVRLCRLAVPELKKSKHPCILNISSIAGNHPGEVFPHYAAMKAGLSNLTVSLAQTLAADGIRVNTVAPGPVWTRSWQQEAEAAAKEEGTHVEEMAEAIRQSTADTVPLKRIGMPADVTGLTLFLASEQASWITGTHFTIDGGIVRNPF</sequence>
<protein>
    <submittedName>
        <fullName evidence="2">3-oxoacyl-(Acyl-carrier-protein) reductase</fullName>
        <ecNumber evidence="2">1.1.1.100</ecNumber>
    </submittedName>
</protein>
<accession>A0ABM9HAP5</accession>
<dbReference type="PANTHER" id="PTHR42760:SF135">
    <property type="entry name" value="BLL7886 PROTEIN"/>
    <property type="match status" value="1"/>
</dbReference>
<dbReference type="PRINTS" id="PR00080">
    <property type="entry name" value="SDRFAMILY"/>
</dbReference>
<dbReference type="Gene3D" id="3.40.50.720">
    <property type="entry name" value="NAD(P)-binding Rossmann-like Domain"/>
    <property type="match status" value="1"/>
</dbReference>
<dbReference type="PRINTS" id="PR00081">
    <property type="entry name" value="GDHRDH"/>
</dbReference>
<name>A0ABM9HAP5_9BACT</name>
<dbReference type="SUPFAM" id="SSF51735">
    <property type="entry name" value="NAD(P)-binding Rossmann-fold domains"/>
    <property type="match status" value="1"/>
</dbReference>
<evidence type="ECO:0000256" key="1">
    <source>
        <dbReference type="ARBA" id="ARBA00006484"/>
    </source>
</evidence>
<dbReference type="Pfam" id="PF13561">
    <property type="entry name" value="adh_short_C2"/>
    <property type="match status" value="1"/>
</dbReference>
<proteinExistence type="inferred from homology"/>
<keyword evidence="3" id="KW-1185">Reference proteome</keyword>
<dbReference type="GO" id="GO:0004316">
    <property type="term" value="F:3-oxoacyl-[acyl-carrier-protein] reductase (NADPH) activity"/>
    <property type="evidence" value="ECO:0007669"/>
    <property type="project" value="UniProtKB-EC"/>
</dbReference>
<dbReference type="Proteomes" id="UP001157733">
    <property type="component" value="Chromosome"/>
</dbReference>
<dbReference type="PANTHER" id="PTHR42760">
    <property type="entry name" value="SHORT-CHAIN DEHYDROGENASES/REDUCTASES FAMILY MEMBER"/>
    <property type="match status" value="1"/>
</dbReference>
<reference evidence="2 3" key="1">
    <citation type="submission" date="2022-09" db="EMBL/GenBank/DDBJ databases">
        <authorList>
            <person name="Kop L."/>
        </authorList>
    </citation>
    <scope>NUCLEOTIDE SEQUENCE [LARGE SCALE GENOMIC DNA]</scope>
    <source>
        <strain evidence="2 3">347</strain>
    </source>
</reference>
<comment type="similarity">
    <text evidence="1">Belongs to the short-chain dehydrogenases/reductases (SDR) family.</text>
</comment>
<dbReference type="CDD" id="cd05233">
    <property type="entry name" value="SDR_c"/>
    <property type="match status" value="1"/>
</dbReference>
<gene>
    <name evidence="2" type="ORF">NSPWAT_0370</name>
</gene>
<dbReference type="InterPro" id="IPR002347">
    <property type="entry name" value="SDR_fam"/>
</dbReference>
<keyword evidence="2" id="KW-0560">Oxidoreductase</keyword>
<dbReference type="RefSeq" id="WP_282010182.1">
    <property type="nucleotide sequence ID" value="NZ_OX336137.1"/>
</dbReference>
<dbReference type="EMBL" id="OX336137">
    <property type="protein sequence ID" value="CAI2717229.1"/>
    <property type="molecule type" value="Genomic_DNA"/>
</dbReference>
<dbReference type="EC" id="1.1.1.100" evidence="2"/>
<dbReference type="InterPro" id="IPR036291">
    <property type="entry name" value="NAD(P)-bd_dom_sf"/>
</dbReference>
<evidence type="ECO:0000313" key="2">
    <source>
        <dbReference type="EMBL" id="CAI2717229.1"/>
    </source>
</evidence>
<organism evidence="2 3">
    <name type="scientific">Nitrospina watsonii</name>
    <dbReference type="NCBI Taxonomy" id="1323948"/>
    <lineage>
        <taxon>Bacteria</taxon>
        <taxon>Pseudomonadati</taxon>
        <taxon>Nitrospinota/Tectimicrobiota group</taxon>
        <taxon>Nitrospinota</taxon>
        <taxon>Nitrospinia</taxon>
        <taxon>Nitrospinales</taxon>
        <taxon>Nitrospinaceae</taxon>
        <taxon>Nitrospina</taxon>
    </lineage>
</organism>